<keyword evidence="4" id="KW-0963">Cytoplasm</keyword>
<dbReference type="InterPro" id="IPR003442">
    <property type="entry name" value="T6A_TsaE"/>
</dbReference>
<evidence type="ECO:0000256" key="5">
    <source>
        <dbReference type="ARBA" id="ARBA00022694"/>
    </source>
</evidence>
<evidence type="ECO:0000313" key="12">
    <source>
        <dbReference type="Proteomes" id="UP000293874"/>
    </source>
</evidence>
<dbReference type="OrthoDB" id="9815896at2"/>
<keyword evidence="5" id="KW-0819">tRNA processing</keyword>
<evidence type="ECO:0000313" key="11">
    <source>
        <dbReference type="EMBL" id="RZS71185.1"/>
    </source>
</evidence>
<dbReference type="AlphaFoldDB" id="A0A4Q7MR30"/>
<dbReference type="SUPFAM" id="SSF52540">
    <property type="entry name" value="P-loop containing nucleoside triphosphate hydrolases"/>
    <property type="match status" value="1"/>
</dbReference>
<gene>
    <name evidence="11" type="ORF">EV199_3086</name>
</gene>
<evidence type="ECO:0000256" key="8">
    <source>
        <dbReference type="ARBA" id="ARBA00022840"/>
    </source>
</evidence>
<evidence type="ECO:0000256" key="2">
    <source>
        <dbReference type="ARBA" id="ARBA00007599"/>
    </source>
</evidence>
<organism evidence="11 12">
    <name type="scientific">Pseudobacter ginsenosidimutans</name>
    <dbReference type="NCBI Taxonomy" id="661488"/>
    <lineage>
        <taxon>Bacteria</taxon>
        <taxon>Pseudomonadati</taxon>
        <taxon>Bacteroidota</taxon>
        <taxon>Chitinophagia</taxon>
        <taxon>Chitinophagales</taxon>
        <taxon>Chitinophagaceae</taxon>
        <taxon>Pseudobacter</taxon>
    </lineage>
</organism>
<proteinExistence type="inferred from homology"/>
<dbReference type="EMBL" id="SGXA01000002">
    <property type="protein sequence ID" value="RZS71185.1"/>
    <property type="molecule type" value="Genomic_DNA"/>
</dbReference>
<comment type="similarity">
    <text evidence="2">Belongs to the TsaE family.</text>
</comment>
<sequence length="137" mass="15309">MQVSFTLDTIHEAARKLWEAAGDRKVFAFHGPMGAGKTTFVHALCDVKEVTSTVGSPTFSIINEYAYPGGQLYHIDLYRLKDEEEAIRAGVEDCLYSGNICLVEWPERAEGIFPENTLSVHISVTDPSTRFLQINEK</sequence>
<protein>
    <recommendedName>
        <fullName evidence="3">tRNA threonylcarbamoyladenosine biosynthesis protein TsaE</fullName>
    </recommendedName>
    <alternativeName>
        <fullName evidence="10">t(6)A37 threonylcarbamoyladenosine biosynthesis protein TsaE</fullName>
    </alternativeName>
</protein>
<dbReference type="GO" id="GO:0005524">
    <property type="term" value="F:ATP binding"/>
    <property type="evidence" value="ECO:0007669"/>
    <property type="project" value="UniProtKB-KW"/>
</dbReference>
<evidence type="ECO:0000256" key="10">
    <source>
        <dbReference type="ARBA" id="ARBA00032441"/>
    </source>
</evidence>
<dbReference type="GO" id="GO:0002949">
    <property type="term" value="P:tRNA threonylcarbamoyladenosine modification"/>
    <property type="evidence" value="ECO:0007669"/>
    <property type="project" value="InterPro"/>
</dbReference>
<dbReference type="NCBIfam" id="TIGR00150">
    <property type="entry name" value="T6A_YjeE"/>
    <property type="match status" value="1"/>
</dbReference>
<keyword evidence="6" id="KW-0479">Metal-binding</keyword>
<dbReference type="Pfam" id="PF02367">
    <property type="entry name" value="TsaE"/>
    <property type="match status" value="1"/>
</dbReference>
<dbReference type="PANTHER" id="PTHR33540:SF2">
    <property type="entry name" value="TRNA THREONYLCARBAMOYLADENOSINE BIOSYNTHESIS PROTEIN TSAE"/>
    <property type="match status" value="1"/>
</dbReference>
<keyword evidence="7" id="KW-0547">Nucleotide-binding</keyword>
<dbReference type="RefSeq" id="WP_130541712.1">
    <property type="nucleotide sequence ID" value="NZ_CP042431.1"/>
</dbReference>
<evidence type="ECO:0000256" key="9">
    <source>
        <dbReference type="ARBA" id="ARBA00022842"/>
    </source>
</evidence>
<name>A0A4Q7MR30_9BACT</name>
<dbReference type="Proteomes" id="UP000293874">
    <property type="component" value="Unassembled WGS sequence"/>
</dbReference>
<dbReference type="InterPro" id="IPR027417">
    <property type="entry name" value="P-loop_NTPase"/>
</dbReference>
<dbReference type="PANTHER" id="PTHR33540">
    <property type="entry name" value="TRNA THREONYLCARBAMOYLADENOSINE BIOSYNTHESIS PROTEIN TSAE"/>
    <property type="match status" value="1"/>
</dbReference>
<evidence type="ECO:0000256" key="3">
    <source>
        <dbReference type="ARBA" id="ARBA00019010"/>
    </source>
</evidence>
<evidence type="ECO:0000256" key="7">
    <source>
        <dbReference type="ARBA" id="ARBA00022741"/>
    </source>
</evidence>
<reference evidence="11 12" key="1">
    <citation type="submission" date="2019-02" db="EMBL/GenBank/DDBJ databases">
        <title>Genomic Encyclopedia of Type Strains, Phase IV (KMG-IV): sequencing the most valuable type-strain genomes for metagenomic binning, comparative biology and taxonomic classification.</title>
        <authorList>
            <person name="Goeker M."/>
        </authorList>
    </citation>
    <scope>NUCLEOTIDE SEQUENCE [LARGE SCALE GENOMIC DNA]</scope>
    <source>
        <strain evidence="11 12">DSM 18116</strain>
    </source>
</reference>
<dbReference type="GO" id="GO:0046872">
    <property type="term" value="F:metal ion binding"/>
    <property type="evidence" value="ECO:0007669"/>
    <property type="project" value="UniProtKB-KW"/>
</dbReference>
<evidence type="ECO:0000256" key="6">
    <source>
        <dbReference type="ARBA" id="ARBA00022723"/>
    </source>
</evidence>
<comment type="caution">
    <text evidence="11">The sequence shown here is derived from an EMBL/GenBank/DDBJ whole genome shotgun (WGS) entry which is preliminary data.</text>
</comment>
<keyword evidence="9" id="KW-0460">Magnesium</keyword>
<keyword evidence="8" id="KW-0067">ATP-binding</keyword>
<dbReference type="Gene3D" id="3.40.50.300">
    <property type="entry name" value="P-loop containing nucleotide triphosphate hydrolases"/>
    <property type="match status" value="1"/>
</dbReference>
<evidence type="ECO:0000256" key="4">
    <source>
        <dbReference type="ARBA" id="ARBA00022490"/>
    </source>
</evidence>
<keyword evidence="12" id="KW-1185">Reference proteome</keyword>
<dbReference type="GO" id="GO:0005737">
    <property type="term" value="C:cytoplasm"/>
    <property type="evidence" value="ECO:0007669"/>
    <property type="project" value="UniProtKB-SubCell"/>
</dbReference>
<comment type="subcellular location">
    <subcellularLocation>
        <location evidence="1">Cytoplasm</location>
    </subcellularLocation>
</comment>
<accession>A0A4Q7MR30</accession>
<evidence type="ECO:0000256" key="1">
    <source>
        <dbReference type="ARBA" id="ARBA00004496"/>
    </source>
</evidence>